<dbReference type="PANTHER" id="PTHR43312">
    <property type="entry name" value="D-THREO-ALDOSE 1-DEHYDROGENASE"/>
    <property type="match status" value="1"/>
</dbReference>
<dbReference type="InterPro" id="IPR036812">
    <property type="entry name" value="NAD(P)_OxRdtase_dom_sf"/>
</dbReference>
<dbReference type="EMBL" id="DSAC01000041">
    <property type="protein sequence ID" value="HHO73662.1"/>
    <property type="molecule type" value="Genomic_DNA"/>
</dbReference>
<protein>
    <submittedName>
        <fullName evidence="2">Aldo/keto reductase</fullName>
    </submittedName>
</protein>
<feature type="domain" description="NADP-dependent oxidoreductase" evidence="1">
    <location>
        <begin position="14"/>
        <end position="188"/>
    </location>
</feature>
<reference evidence="2" key="1">
    <citation type="journal article" date="2020" name="mSystems">
        <title>Genome- and Community-Level Interaction Insights into Carbon Utilization and Element Cycling Functions of Hydrothermarchaeota in Hydrothermal Sediment.</title>
        <authorList>
            <person name="Zhou Z."/>
            <person name="Liu Y."/>
            <person name="Xu W."/>
            <person name="Pan J."/>
            <person name="Luo Z.H."/>
            <person name="Li M."/>
        </authorList>
    </citation>
    <scope>NUCLEOTIDE SEQUENCE [LARGE SCALE GENOMIC DNA]</scope>
    <source>
        <strain evidence="2">SpSt-114</strain>
    </source>
</reference>
<gene>
    <name evidence="2" type="ORF">ENN04_03395</name>
</gene>
<evidence type="ECO:0000259" key="1">
    <source>
        <dbReference type="Pfam" id="PF00248"/>
    </source>
</evidence>
<comment type="caution">
    <text evidence="2">The sequence shown here is derived from an EMBL/GenBank/DDBJ whole genome shotgun (WGS) entry which is preliminary data.</text>
</comment>
<evidence type="ECO:0000313" key="2">
    <source>
        <dbReference type="EMBL" id="HHO73662.1"/>
    </source>
</evidence>
<dbReference type="Pfam" id="PF00248">
    <property type="entry name" value="Aldo_ket_red"/>
    <property type="match status" value="1"/>
</dbReference>
<accession>A0A7C5SZS1</accession>
<dbReference type="AlphaFoldDB" id="A0A7C5SZS1"/>
<sequence length="336" mass="38667">MEKKNFLGLSISELGVGTYLGDLDQATSEGYKQVIRTAYTRGVNVVDTAIVYRYMKSERDVGAVAKELGRENLIISTKGGYVPYDIDLRADPKDYFYENFINTGIINLQEMTPQGHYLGAKFIEWCFNKSLENLQTHYIDIYFLHNPEEQLNFFPRESFLRKLEECFYFLEEMVRVGKLKFYGLATWSGFRVLPASRQYLNLREILDIAQRVGGKDHHMRFIQLPYNLGMTEAFTLKNQEVNGEKLSTLSACQRLGIYTYISASIYQGNVIGRVPQKLKEFFGLEKDVHTALQFVRSTPGVGTALVGMSKLKHLEENLELFEKPKLEESKFLSLFN</sequence>
<dbReference type="SUPFAM" id="SSF51430">
    <property type="entry name" value="NAD(P)-linked oxidoreductase"/>
    <property type="match status" value="1"/>
</dbReference>
<dbReference type="CDD" id="cd19099">
    <property type="entry name" value="AKR_unchar"/>
    <property type="match status" value="1"/>
</dbReference>
<dbReference type="Gene3D" id="3.20.20.100">
    <property type="entry name" value="NADP-dependent oxidoreductase domain"/>
    <property type="match status" value="1"/>
</dbReference>
<name>A0A7C5SZS1_9AQUI</name>
<dbReference type="InterPro" id="IPR023210">
    <property type="entry name" value="NADP_OxRdtase_dom"/>
</dbReference>
<proteinExistence type="predicted"/>
<organism evidence="2">
    <name type="scientific">Thermocrinis ruber</name>
    <dbReference type="NCBI Taxonomy" id="75906"/>
    <lineage>
        <taxon>Bacteria</taxon>
        <taxon>Pseudomonadati</taxon>
        <taxon>Aquificota</taxon>
        <taxon>Aquificia</taxon>
        <taxon>Aquificales</taxon>
        <taxon>Aquificaceae</taxon>
        <taxon>Thermocrinis</taxon>
    </lineage>
</organism>
<dbReference type="PANTHER" id="PTHR43312:SF1">
    <property type="entry name" value="NADP-DEPENDENT OXIDOREDUCTASE DOMAIN-CONTAINING PROTEIN"/>
    <property type="match status" value="1"/>
</dbReference>
<dbReference type="InterPro" id="IPR053135">
    <property type="entry name" value="AKR2_Oxidoreductase"/>
</dbReference>